<keyword evidence="1" id="KW-1133">Transmembrane helix</keyword>
<feature type="transmembrane region" description="Helical" evidence="1">
    <location>
        <begin position="111"/>
        <end position="132"/>
    </location>
</feature>
<dbReference type="Proteomes" id="UP001597483">
    <property type="component" value="Unassembled WGS sequence"/>
</dbReference>
<keyword evidence="4" id="KW-1185">Reference proteome</keyword>
<sequence>MITNFLLDNSALVPMVSLLIAVVCVGVGYSLLRIRSVKRRHLILWTLVMLSVVPVVALTLVPTPNRLDYVACAVQFSVPTLTSVEPLANLALFFPPVFFAALATRRPVLMLAAGAGLSAGIEAVQALVPAIGRACDTNDWEMNTVGAILAVLLASGTIVLANRTGRQDGGR</sequence>
<organism evidence="3 4">
    <name type="scientific">Amycolatopsis silviterrae</name>
    <dbReference type="NCBI Taxonomy" id="1656914"/>
    <lineage>
        <taxon>Bacteria</taxon>
        <taxon>Bacillati</taxon>
        <taxon>Actinomycetota</taxon>
        <taxon>Actinomycetes</taxon>
        <taxon>Pseudonocardiales</taxon>
        <taxon>Pseudonocardiaceae</taxon>
        <taxon>Amycolatopsis</taxon>
    </lineage>
</organism>
<gene>
    <name evidence="3" type="ORF">ACFSVL_24915</name>
</gene>
<feature type="transmembrane region" description="Helical" evidence="1">
    <location>
        <begin position="12"/>
        <end position="32"/>
    </location>
</feature>
<name>A0ABW5HC35_9PSEU</name>
<evidence type="ECO:0000313" key="4">
    <source>
        <dbReference type="Proteomes" id="UP001597483"/>
    </source>
</evidence>
<evidence type="ECO:0000259" key="2">
    <source>
        <dbReference type="Pfam" id="PF04892"/>
    </source>
</evidence>
<protein>
    <submittedName>
        <fullName evidence="3">VanZ family protein</fullName>
    </submittedName>
</protein>
<comment type="caution">
    <text evidence="3">The sequence shown here is derived from an EMBL/GenBank/DDBJ whole genome shotgun (WGS) entry which is preliminary data.</text>
</comment>
<dbReference type="RefSeq" id="WP_378307960.1">
    <property type="nucleotide sequence ID" value="NZ_JBHUKS010000017.1"/>
</dbReference>
<feature type="transmembrane region" description="Helical" evidence="1">
    <location>
        <begin position="44"/>
        <end position="61"/>
    </location>
</feature>
<accession>A0ABW5HC35</accession>
<evidence type="ECO:0000256" key="1">
    <source>
        <dbReference type="SAM" id="Phobius"/>
    </source>
</evidence>
<proteinExistence type="predicted"/>
<reference evidence="4" key="1">
    <citation type="journal article" date="2019" name="Int. J. Syst. Evol. Microbiol.">
        <title>The Global Catalogue of Microorganisms (GCM) 10K type strain sequencing project: providing services to taxonomists for standard genome sequencing and annotation.</title>
        <authorList>
            <consortium name="The Broad Institute Genomics Platform"/>
            <consortium name="The Broad Institute Genome Sequencing Center for Infectious Disease"/>
            <person name="Wu L."/>
            <person name="Ma J."/>
        </authorList>
    </citation>
    <scope>NUCLEOTIDE SEQUENCE [LARGE SCALE GENOMIC DNA]</scope>
    <source>
        <strain evidence="4">CGMCC 4.7641</strain>
    </source>
</reference>
<keyword evidence="1" id="KW-0472">Membrane</keyword>
<dbReference type="Pfam" id="PF04892">
    <property type="entry name" value="VanZ"/>
    <property type="match status" value="1"/>
</dbReference>
<feature type="transmembrane region" description="Helical" evidence="1">
    <location>
        <begin position="144"/>
        <end position="161"/>
    </location>
</feature>
<evidence type="ECO:0000313" key="3">
    <source>
        <dbReference type="EMBL" id="MFD2470656.1"/>
    </source>
</evidence>
<dbReference type="EMBL" id="JBHUKS010000017">
    <property type="protein sequence ID" value="MFD2470656.1"/>
    <property type="molecule type" value="Genomic_DNA"/>
</dbReference>
<feature type="transmembrane region" description="Helical" evidence="1">
    <location>
        <begin position="87"/>
        <end position="104"/>
    </location>
</feature>
<keyword evidence="1" id="KW-0812">Transmembrane</keyword>
<dbReference type="InterPro" id="IPR006976">
    <property type="entry name" value="VanZ-like"/>
</dbReference>
<feature type="domain" description="VanZ-like" evidence="2">
    <location>
        <begin position="60"/>
        <end position="155"/>
    </location>
</feature>